<dbReference type="Proteomes" id="UP000467132">
    <property type="component" value="Unassembled WGS sequence"/>
</dbReference>
<evidence type="ECO:0000313" key="3">
    <source>
        <dbReference type="EMBL" id="NBI07431.1"/>
    </source>
</evidence>
<reference evidence="3 4" key="1">
    <citation type="submission" date="2018-08" db="EMBL/GenBank/DDBJ databases">
        <title>Murine metabolic-syndrome-specific gut microbial biobank.</title>
        <authorList>
            <person name="Liu C."/>
        </authorList>
    </citation>
    <scope>NUCLEOTIDE SEQUENCE [LARGE SCALE GENOMIC DNA]</scope>
    <source>
        <strain evidence="3 4">583</strain>
    </source>
</reference>
<comment type="caution">
    <text evidence="3">The sequence shown here is derived from an EMBL/GenBank/DDBJ whole genome shotgun (WGS) entry which is preliminary data.</text>
</comment>
<evidence type="ECO:0000313" key="4">
    <source>
        <dbReference type="Proteomes" id="UP000467132"/>
    </source>
</evidence>
<dbReference type="OrthoDB" id="9797643at2"/>
<dbReference type="SUPFAM" id="SSF88659">
    <property type="entry name" value="Sigma3 and sigma4 domains of RNA polymerase sigma factors"/>
    <property type="match status" value="1"/>
</dbReference>
<gene>
    <name evidence="3" type="ORF">D3Z33_11275</name>
</gene>
<accession>A0A845QYR5</accession>
<dbReference type="EMBL" id="QXXA01000012">
    <property type="protein sequence ID" value="NBI07431.1"/>
    <property type="molecule type" value="Genomic_DNA"/>
</dbReference>
<dbReference type="AlphaFoldDB" id="A0A845QYR5"/>
<evidence type="ECO:0000259" key="2">
    <source>
        <dbReference type="Pfam" id="PF22747"/>
    </source>
</evidence>
<dbReference type="Pfam" id="PF22747">
    <property type="entry name" value="Zn_ribbon_DUF2089"/>
    <property type="match status" value="1"/>
</dbReference>
<dbReference type="InterPro" id="IPR053957">
    <property type="entry name" value="DUF2089_Zn_ribbon"/>
</dbReference>
<dbReference type="InterPro" id="IPR013324">
    <property type="entry name" value="RNA_pol_sigma_r3/r4-like"/>
</dbReference>
<organism evidence="3 4">
    <name type="scientific">Senegalia massiliensis</name>
    <dbReference type="NCBI Taxonomy" id="1720316"/>
    <lineage>
        <taxon>Bacteria</taxon>
        <taxon>Bacillati</taxon>
        <taxon>Bacillota</taxon>
        <taxon>Clostridia</taxon>
        <taxon>Eubacteriales</taxon>
        <taxon>Clostridiaceae</taxon>
        <taxon>Senegalia</taxon>
    </lineage>
</organism>
<sequence>MKKETLGTCPVCDKKLNITRLTCNSCGTTMEGEFTQCKFCRLTSKQKNFIEVFIKNRGNIKEIEKEMGISYPTVRNKLENVIRDLGYKPQPTEQISKTEILKKLSDGEITAEQALNMINE</sequence>
<name>A0A845QYR5_9CLOT</name>
<dbReference type="Pfam" id="PF09862">
    <property type="entry name" value="DUF2089"/>
    <property type="match status" value="1"/>
</dbReference>
<proteinExistence type="predicted"/>
<feature type="domain" description="DUF2089" evidence="1">
    <location>
        <begin position="42"/>
        <end position="88"/>
    </location>
</feature>
<dbReference type="RefSeq" id="WP_160197893.1">
    <property type="nucleotide sequence ID" value="NZ_QXXA01000012.1"/>
</dbReference>
<feature type="domain" description="DUF2089" evidence="2">
    <location>
        <begin position="9"/>
        <end position="40"/>
    </location>
</feature>
<dbReference type="InterPro" id="IPR018658">
    <property type="entry name" value="DUF2089"/>
</dbReference>
<evidence type="ECO:0000259" key="1">
    <source>
        <dbReference type="Pfam" id="PF09862"/>
    </source>
</evidence>
<keyword evidence="4" id="KW-1185">Reference proteome</keyword>
<protein>
    <submittedName>
        <fullName evidence="3">DUF2089 domain-containing protein</fullName>
    </submittedName>
</protein>